<evidence type="ECO:0000313" key="2">
    <source>
        <dbReference type="Proteomes" id="UP000002018"/>
    </source>
</evidence>
<reference evidence="1 2" key="1">
    <citation type="submission" date="2008-10" db="EMBL/GenBank/DDBJ databases">
        <title>Genome sequence of Ureaplasma urealyticum serovar 10 ATCC-33699.</title>
        <authorList>
            <person name="Shrivastava S."/>
            <person name="Methe B.A."/>
            <person name="Glass J."/>
            <person name="White K."/>
            <person name="Duffy L.B."/>
        </authorList>
    </citation>
    <scope>NUCLEOTIDE SEQUENCE [LARGE SCALE GENOMIC DNA]</scope>
    <source>
        <strain evidence="2">ATCC 33699 / Western</strain>
    </source>
</reference>
<evidence type="ECO:0000313" key="1">
    <source>
        <dbReference type="EMBL" id="ACI59880.1"/>
    </source>
</evidence>
<proteinExistence type="predicted"/>
<dbReference type="HOGENOM" id="CLU_868625_0_0_14"/>
<gene>
    <name evidence="1" type="ordered locus">UUR10_0094</name>
</gene>
<name>B5ZAR7_UREU1</name>
<dbReference type="KEGG" id="uue:UUR10_0094"/>
<dbReference type="RefSeq" id="WP_012560218.1">
    <property type="nucleotide sequence ID" value="NC_011374.1"/>
</dbReference>
<accession>B5ZAR7</accession>
<dbReference type="EMBL" id="CP001184">
    <property type="protein sequence ID" value="ACI59880.1"/>
    <property type="molecule type" value="Genomic_DNA"/>
</dbReference>
<dbReference type="AlphaFoldDB" id="B5ZAR7"/>
<dbReference type="Proteomes" id="UP000002018">
    <property type="component" value="Chromosome"/>
</dbReference>
<organism evidence="1 2">
    <name type="scientific">Ureaplasma urealyticum serovar 10 (strain ATCC 33699 / Western)</name>
    <dbReference type="NCBI Taxonomy" id="565575"/>
    <lineage>
        <taxon>Bacteria</taxon>
        <taxon>Bacillati</taxon>
        <taxon>Mycoplasmatota</taxon>
        <taxon>Mycoplasmoidales</taxon>
        <taxon>Mycoplasmoidaceae</taxon>
        <taxon>Ureaplasma</taxon>
    </lineage>
</organism>
<sequence length="320" mass="36880">MIKKHEAQVEIKLLNVPNTNAFNLENVDVQIELTNKKTNKIFKFQPLKDRFNWFDSNQNKKTIIKIVGQFKAGALNQLDDDEYFISKLIINDKNSEINEKVYKPSGLQLDVSIDNQKPTHLLIPTTFSLLTSANIVDAQIISDDGVPKQLKLKYDGFVNEYNFKENELIANIELISTKTKQSISLPSVKFDVNNKEIIFDVVNNKQLQDLILSDPVFKIKSLTINNDLQVLKENIKQKELDLANKHILKIKKFTYDDSNIQNRLMKFELDSTAPIVKNVQSTIGIPIDINYIFDKNFVFNSLNTNPLMMLILVMLFHNYV</sequence>
<protein>
    <submittedName>
        <fullName evidence="1">Uncharacterized protein</fullName>
    </submittedName>
</protein>